<feature type="transmembrane region" description="Helical" evidence="1">
    <location>
        <begin position="154"/>
        <end position="172"/>
    </location>
</feature>
<evidence type="ECO:0000256" key="1">
    <source>
        <dbReference type="SAM" id="Phobius"/>
    </source>
</evidence>
<dbReference type="RefSeq" id="WP_045170346.1">
    <property type="nucleotide sequence ID" value="NZ_CP113865.1"/>
</dbReference>
<sequence length="248" mass="28739">MLIALYWLMVLRFYKNTSTEIFVILSLGYLPFPDKANSFMPLLIYALPRLYLIAALGNVFSQDFERSAVYIFTRKDSRLSWYFNKLSFISLHILSFAVAFEITAILFAMANRFGAESFINGLLCCATMALLYFMSVMLFVIAANLLSLYVNSRISFLITVMVWVISIVPYFVSFNDFNYFLIKFSPALQDVLSWHSDRFIVSVTKNYEIDNINGFSIWWSIFILAIYLSIVVVMGMRVVKNIEILERD</sequence>
<feature type="transmembrane region" description="Helical" evidence="1">
    <location>
        <begin position="217"/>
        <end position="239"/>
    </location>
</feature>
<reference evidence="2" key="1">
    <citation type="submission" date="2022-12" db="EMBL/GenBank/DDBJ databases">
        <authorList>
            <person name="Bing R.G."/>
            <person name="Willard D.J."/>
            <person name="Manesh M.J.H."/>
            <person name="Laemthong T."/>
            <person name="Crosby J.R."/>
            <person name="Kelly R.M."/>
        </authorList>
    </citation>
    <scope>NUCLEOTIDE SEQUENCE</scope>
    <source>
        <strain evidence="2">DSM 8990</strain>
    </source>
</reference>
<gene>
    <name evidence="2" type="ORF">OTK00_000526</name>
</gene>
<feature type="transmembrane region" description="Helical" evidence="1">
    <location>
        <begin position="42"/>
        <end position="61"/>
    </location>
</feature>
<proteinExistence type="predicted"/>
<keyword evidence="3" id="KW-1185">Reference proteome</keyword>
<accession>A0ABY7BPU5</accession>
<keyword evidence="1" id="KW-1133">Transmembrane helix</keyword>
<protein>
    <recommendedName>
        <fullName evidence="4">ABC-2 type transporter</fullName>
    </recommendedName>
</protein>
<evidence type="ECO:0008006" key="4">
    <source>
        <dbReference type="Google" id="ProtNLM"/>
    </source>
</evidence>
<evidence type="ECO:0000313" key="2">
    <source>
        <dbReference type="EMBL" id="WAM34342.1"/>
    </source>
</evidence>
<feature type="transmembrane region" description="Helical" evidence="1">
    <location>
        <begin position="119"/>
        <end position="142"/>
    </location>
</feature>
<dbReference type="EMBL" id="CP113865">
    <property type="protein sequence ID" value="WAM34342.1"/>
    <property type="molecule type" value="Genomic_DNA"/>
</dbReference>
<organism evidence="2 3">
    <name type="scientific">Caldicellulosiruptor morganii</name>
    <dbReference type="NCBI Taxonomy" id="1387555"/>
    <lineage>
        <taxon>Bacteria</taxon>
        <taxon>Bacillati</taxon>
        <taxon>Bacillota</taxon>
        <taxon>Bacillota incertae sedis</taxon>
        <taxon>Caldicellulosiruptorales</taxon>
        <taxon>Caldicellulosiruptoraceae</taxon>
        <taxon>Caldicellulosiruptor</taxon>
    </lineage>
</organism>
<feature type="transmembrane region" description="Helical" evidence="1">
    <location>
        <begin position="82"/>
        <end position="107"/>
    </location>
</feature>
<keyword evidence="1" id="KW-0812">Transmembrane</keyword>
<keyword evidence="1" id="KW-0472">Membrane</keyword>
<dbReference type="Proteomes" id="UP001164909">
    <property type="component" value="Chromosome"/>
</dbReference>
<name>A0ABY7BPU5_9FIRM</name>
<evidence type="ECO:0000313" key="3">
    <source>
        <dbReference type="Proteomes" id="UP001164909"/>
    </source>
</evidence>